<gene>
    <name evidence="1" type="ORF">IMSHALPRED_002820</name>
</gene>
<comment type="caution">
    <text evidence="1">The sequence shown here is derived from an EMBL/GenBank/DDBJ whole genome shotgun (WGS) entry which is preliminary data.</text>
</comment>
<evidence type="ECO:0000313" key="1">
    <source>
        <dbReference type="EMBL" id="CAF9941634.1"/>
    </source>
</evidence>
<dbReference type="EMBL" id="CAJPDT010000153">
    <property type="protein sequence ID" value="CAF9941634.1"/>
    <property type="molecule type" value="Genomic_DNA"/>
</dbReference>
<protein>
    <submittedName>
        <fullName evidence="1">Uncharacterized protein</fullName>
    </submittedName>
</protein>
<proteinExistence type="predicted"/>
<evidence type="ECO:0000313" key="2">
    <source>
        <dbReference type="Proteomes" id="UP000664534"/>
    </source>
</evidence>
<reference evidence="1" key="1">
    <citation type="submission" date="2021-03" db="EMBL/GenBank/DDBJ databases">
        <authorList>
            <person name="Tagirdzhanova G."/>
        </authorList>
    </citation>
    <scope>NUCLEOTIDE SEQUENCE</scope>
</reference>
<dbReference type="AlphaFoldDB" id="A0A8H3J6N1"/>
<organism evidence="1 2">
    <name type="scientific">Imshaugia aleurites</name>
    <dbReference type="NCBI Taxonomy" id="172621"/>
    <lineage>
        <taxon>Eukaryota</taxon>
        <taxon>Fungi</taxon>
        <taxon>Dikarya</taxon>
        <taxon>Ascomycota</taxon>
        <taxon>Pezizomycotina</taxon>
        <taxon>Lecanoromycetes</taxon>
        <taxon>OSLEUM clade</taxon>
        <taxon>Lecanoromycetidae</taxon>
        <taxon>Lecanorales</taxon>
        <taxon>Lecanorineae</taxon>
        <taxon>Parmeliaceae</taxon>
        <taxon>Imshaugia</taxon>
    </lineage>
</organism>
<dbReference type="Proteomes" id="UP000664534">
    <property type="component" value="Unassembled WGS sequence"/>
</dbReference>
<keyword evidence="2" id="KW-1185">Reference proteome</keyword>
<name>A0A8H3J6N1_9LECA</name>
<accession>A0A8H3J6N1</accession>
<sequence>MPATDSRYHNHWRFNEESHIYNAPVPVPGEKAKRFSRGNHDTEENYNTCVPDLAKFRSKASILASNQDDKLATLTQETEKLRAAQAQSDANLAQIDEKIKDLIGFASQYDHTLLIFTHKFANLRSASSNSARKGIFKKILANFWRF</sequence>